<dbReference type="EMBL" id="PIEU01000111">
    <property type="protein sequence ID" value="PZL71039.1"/>
    <property type="molecule type" value="Genomic_DNA"/>
</dbReference>
<dbReference type="Proteomes" id="UP000249828">
    <property type="component" value="Unassembled WGS sequence"/>
</dbReference>
<dbReference type="RefSeq" id="WP_111248649.1">
    <property type="nucleotide sequence ID" value="NZ_PIEU01000111.1"/>
</dbReference>
<name>A0A2W4BG43_9ENTE</name>
<gene>
    <name evidence="1" type="ORF">CI088_14280</name>
</gene>
<organism evidence="1 2">
    <name type="scientific">Enterococcus plantarum</name>
    <dbReference type="NCBI Taxonomy" id="1077675"/>
    <lineage>
        <taxon>Bacteria</taxon>
        <taxon>Bacillati</taxon>
        <taxon>Bacillota</taxon>
        <taxon>Bacilli</taxon>
        <taxon>Lactobacillales</taxon>
        <taxon>Enterococcaceae</taxon>
        <taxon>Enterococcus</taxon>
    </lineage>
</organism>
<reference evidence="1 2" key="1">
    <citation type="submission" date="2017-11" db="EMBL/GenBank/DDBJ databases">
        <title>Draft genome sequence of Enterococcus plantarum TRW2 strain isolated from lettuce.</title>
        <authorList>
            <person name="Kim E.B."/>
            <person name="Marco M.L."/>
            <person name="Williams T.R."/>
            <person name="You I.H."/>
        </authorList>
    </citation>
    <scope>NUCLEOTIDE SEQUENCE [LARGE SCALE GENOMIC DNA]</scope>
    <source>
        <strain evidence="1 2">TRW2</strain>
    </source>
</reference>
<protein>
    <submittedName>
        <fullName evidence="1">Uncharacterized protein</fullName>
    </submittedName>
</protein>
<proteinExistence type="predicted"/>
<comment type="caution">
    <text evidence="1">The sequence shown here is derived from an EMBL/GenBank/DDBJ whole genome shotgun (WGS) entry which is preliminary data.</text>
</comment>
<sequence>MNEEIIKHAEAISEILRKEYNPHVRVEVEAHGLRVVSDDGFQPIMTDEPKTPSAVLDSVTTFFSNETN</sequence>
<evidence type="ECO:0000313" key="2">
    <source>
        <dbReference type="Proteomes" id="UP000249828"/>
    </source>
</evidence>
<dbReference type="AlphaFoldDB" id="A0A2W4BG43"/>
<keyword evidence="2" id="KW-1185">Reference proteome</keyword>
<evidence type="ECO:0000313" key="1">
    <source>
        <dbReference type="EMBL" id="PZL71039.1"/>
    </source>
</evidence>
<accession>A0A2W4BG43</accession>